<dbReference type="AlphaFoldDB" id="A0A9D1H806"/>
<evidence type="ECO:0000313" key="2">
    <source>
        <dbReference type="Proteomes" id="UP000824160"/>
    </source>
</evidence>
<dbReference type="SUPFAM" id="SSF55594">
    <property type="entry name" value="HPr-like"/>
    <property type="match status" value="1"/>
</dbReference>
<dbReference type="InterPro" id="IPR035895">
    <property type="entry name" value="HPr-like_sf"/>
</dbReference>
<reference evidence="1" key="2">
    <citation type="journal article" date="2021" name="PeerJ">
        <title>Extensive microbial diversity within the chicken gut microbiome revealed by metagenomics and culture.</title>
        <authorList>
            <person name="Gilroy R."/>
            <person name="Ravi A."/>
            <person name="Getino M."/>
            <person name="Pursley I."/>
            <person name="Horton D.L."/>
            <person name="Alikhan N.F."/>
            <person name="Baker D."/>
            <person name="Gharbi K."/>
            <person name="Hall N."/>
            <person name="Watson M."/>
            <person name="Adriaenssens E.M."/>
            <person name="Foster-Nyarko E."/>
            <person name="Jarju S."/>
            <person name="Secka A."/>
            <person name="Antonio M."/>
            <person name="Oren A."/>
            <person name="Chaudhuri R.R."/>
            <person name="La Ragione R."/>
            <person name="Hildebrand F."/>
            <person name="Pallen M.J."/>
        </authorList>
    </citation>
    <scope>NUCLEOTIDE SEQUENCE</scope>
    <source>
        <strain evidence="1">ChiBcec7-5410</strain>
    </source>
</reference>
<evidence type="ECO:0008006" key="3">
    <source>
        <dbReference type="Google" id="ProtNLM"/>
    </source>
</evidence>
<organism evidence="1 2">
    <name type="scientific">Candidatus Faecivivens stercoripullorum</name>
    <dbReference type="NCBI Taxonomy" id="2840805"/>
    <lineage>
        <taxon>Bacteria</taxon>
        <taxon>Bacillati</taxon>
        <taxon>Bacillota</taxon>
        <taxon>Clostridia</taxon>
        <taxon>Eubacteriales</taxon>
        <taxon>Oscillospiraceae</taxon>
        <taxon>Oscillospiraceae incertae sedis</taxon>
        <taxon>Candidatus Faecivivens</taxon>
    </lineage>
</organism>
<gene>
    <name evidence="1" type="ORF">IAC43_09305</name>
</gene>
<dbReference type="Proteomes" id="UP000824160">
    <property type="component" value="Unassembled WGS sequence"/>
</dbReference>
<dbReference type="EMBL" id="DVLW01000254">
    <property type="protein sequence ID" value="HIT95370.1"/>
    <property type="molecule type" value="Genomic_DNA"/>
</dbReference>
<accession>A0A9D1H806</accession>
<proteinExistence type="predicted"/>
<sequence length="80" mass="8927">MTRIQIRLQDMKRVQALASFLTPIHGDFFLVSGSAVANAKSLIGILSMSLDEPVEMRLMGCSKEDEEKILAKLRAEYDAK</sequence>
<evidence type="ECO:0000313" key="1">
    <source>
        <dbReference type="EMBL" id="HIT95370.1"/>
    </source>
</evidence>
<protein>
    <recommendedName>
        <fullName evidence="3">HPr family phosphocarrier protein</fullName>
    </recommendedName>
</protein>
<name>A0A9D1H806_9FIRM</name>
<comment type="caution">
    <text evidence="1">The sequence shown here is derived from an EMBL/GenBank/DDBJ whole genome shotgun (WGS) entry which is preliminary data.</text>
</comment>
<reference evidence="1" key="1">
    <citation type="submission" date="2020-10" db="EMBL/GenBank/DDBJ databases">
        <authorList>
            <person name="Gilroy R."/>
        </authorList>
    </citation>
    <scope>NUCLEOTIDE SEQUENCE</scope>
    <source>
        <strain evidence="1">ChiBcec7-5410</strain>
    </source>
</reference>